<protein>
    <recommendedName>
        <fullName evidence="2">AraC-type arabinose-binding/dimerisation domain-containing protein</fullName>
    </recommendedName>
</protein>
<sequence>MNNTISAGQLIDLHDVTGDGQPKPKLLVQTGPMNVMRLVLPAGKAIPEHKAAKDITVQCVSGKVEFTAMGTTHTMTPGTMLFLPPEELHSLTAIEDSIMLVTKAN</sequence>
<dbReference type="PANTHER" id="PTHR37694">
    <property type="entry name" value="SLR8022 PROTEIN"/>
    <property type="match status" value="1"/>
</dbReference>
<dbReference type="Gene3D" id="2.60.120.10">
    <property type="entry name" value="Jelly Rolls"/>
    <property type="match status" value="1"/>
</dbReference>
<proteinExistence type="predicted"/>
<dbReference type="GO" id="GO:0003677">
    <property type="term" value="F:DNA binding"/>
    <property type="evidence" value="ECO:0007669"/>
    <property type="project" value="UniProtKB-KW"/>
</dbReference>
<reference evidence="3 4" key="1">
    <citation type="submission" date="2019-02" db="EMBL/GenBank/DDBJ databases">
        <title>Deep-cultivation of Planctomycetes and their phenomic and genomic characterization uncovers novel biology.</title>
        <authorList>
            <person name="Wiegand S."/>
            <person name="Jogler M."/>
            <person name="Boedeker C."/>
            <person name="Pinto D."/>
            <person name="Vollmers J."/>
            <person name="Rivas-Marin E."/>
            <person name="Kohn T."/>
            <person name="Peeters S.H."/>
            <person name="Heuer A."/>
            <person name="Rast P."/>
            <person name="Oberbeckmann S."/>
            <person name="Bunk B."/>
            <person name="Jeske O."/>
            <person name="Meyerdierks A."/>
            <person name="Storesund J.E."/>
            <person name="Kallscheuer N."/>
            <person name="Luecker S."/>
            <person name="Lage O.M."/>
            <person name="Pohl T."/>
            <person name="Merkel B.J."/>
            <person name="Hornburger P."/>
            <person name="Mueller R.-W."/>
            <person name="Bruemmer F."/>
            <person name="Labrenz M."/>
            <person name="Spormann A.M."/>
            <person name="Op Den Camp H."/>
            <person name="Overmann J."/>
            <person name="Amann R."/>
            <person name="Jetten M.S.M."/>
            <person name="Mascher T."/>
            <person name="Medema M.H."/>
            <person name="Devos D.P."/>
            <person name="Kaster A.-K."/>
            <person name="Ovreas L."/>
            <person name="Rohde M."/>
            <person name="Galperin M.Y."/>
            <person name="Jogler C."/>
        </authorList>
    </citation>
    <scope>NUCLEOTIDE SEQUENCE [LARGE SCALE GENOMIC DNA]</scope>
    <source>
        <strain evidence="3 4">Pla22</strain>
    </source>
</reference>
<accession>A0A5C5WLA7</accession>
<dbReference type="InterPro" id="IPR003313">
    <property type="entry name" value="AraC-bd"/>
</dbReference>
<comment type="caution">
    <text evidence="3">The sequence shown here is derived from an EMBL/GenBank/DDBJ whole genome shotgun (WGS) entry which is preliminary data.</text>
</comment>
<dbReference type="RefSeq" id="WP_146516048.1">
    <property type="nucleotide sequence ID" value="NZ_SJPI01000002.1"/>
</dbReference>
<dbReference type="EMBL" id="SJPI01000002">
    <property type="protein sequence ID" value="TWT50909.1"/>
    <property type="molecule type" value="Genomic_DNA"/>
</dbReference>
<dbReference type="OrthoDB" id="8265259at2"/>
<feature type="domain" description="AraC-type arabinose-binding/dimerisation" evidence="2">
    <location>
        <begin position="57"/>
        <end position="95"/>
    </location>
</feature>
<evidence type="ECO:0000313" key="3">
    <source>
        <dbReference type="EMBL" id="TWT50909.1"/>
    </source>
</evidence>
<dbReference type="InterPro" id="IPR011051">
    <property type="entry name" value="RmlC_Cupin_sf"/>
</dbReference>
<dbReference type="PANTHER" id="PTHR37694:SF1">
    <property type="entry name" value="SLR8022 PROTEIN"/>
    <property type="match status" value="1"/>
</dbReference>
<dbReference type="GO" id="GO:0006355">
    <property type="term" value="P:regulation of DNA-templated transcription"/>
    <property type="evidence" value="ECO:0007669"/>
    <property type="project" value="InterPro"/>
</dbReference>
<organism evidence="3 4">
    <name type="scientific">Rubripirellula amarantea</name>
    <dbReference type="NCBI Taxonomy" id="2527999"/>
    <lineage>
        <taxon>Bacteria</taxon>
        <taxon>Pseudomonadati</taxon>
        <taxon>Planctomycetota</taxon>
        <taxon>Planctomycetia</taxon>
        <taxon>Pirellulales</taxon>
        <taxon>Pirellulaceae</taxon>
        <taxon>Rubripirellula</taxon>
    </lineage>
</organism>
<evidence type="ECO:0000256" key="1">
    <source>
        <dbReference type="ARBA" id="ARBA00023125"/>
    </source>
</evidence>
<evidence type="ECO:0000313" key="4">
    <source>
        <dbReference type="Proteomes" id="UP000316598"/>
    </source>
</evidence>
<gene>
    <name evidence="3" type="ORF">Pla22_36520</name>
</gene>
<name>A0A5C5WLA7_9BACT</name>
<dbReference type="AlphaFoldDB" id="A0A5C5WLA7"/>
<keyword evidence="1" id="KW-0238">DNA-binding</keyword>
<dbReference type="InterPro" id="IPR014710">
    <property type="entry name" value="RmlC-like_jellyroll"/>
</dbReference>
<dbReference type="SUPFAM" id="SSF51182">
    <property type="entry name" value="RmlC-like cupins"/>
    <property type="match status" value="1"/>
</dbReference>
<dbReference type="Pfam" id="PF02311">
    <property type="entry name" value="AraC_binding"/>
    <property type="match status" value="1"/>
</dbReference>
<dbReference type="Proteomes" id="UP000316598">
    <property type="component" value="Unassembled WGS sequence"/>
</dbReference>
<evidence type="ECO:0000259" key="2">
    <source>
        <dbReference type="Pfam" id="PF02311"/>
    </source>
</evidence>
<keyword evidence="4" id="KW-1185">Reference proteome</keyword>
<dbReference type="CDD" id="cd02230">
    <property type="entry name" value="cupin_HP0902-like"/>
    <property type="match status" value="1"/>
</dbReference>